<evidence type="ECO:0000259" key="10">
    <source>
        <dbReference type="PROSITE" id="PS51030"/>
    </source>
</evidence>
<evidence type="ECO:0000256" key="2">
    <source>
        <dbReference type="ARBA" id="ARBA00022771"/>
    </source>
</evidence>
<dbReference type="GO" id="GO:0000122">
    <property type="term" value="P:negative regulation of transcription by RNA polymerase II"/>
    <property type="evidence" value="ECO:0007669"/>
    <property type="project" value="TreeGrafter"/>
</dbReference>
<keyword evidence="4" id="KW-0805">Transcription regulation</keyword>
<evidence type="ECO:0000256" key="1">
    <source>
        <dbReference type="ARBA" id="ARBA00022723"/>
    </source>
</evidence>
<dbReference type="GO" id="GO:0000978">
    <property type="term" value="F:RNA polymerase II cis-regulatory region sequence-specific DNA binding"/>
    <property type="evidence" value="ECO:0007669"/>
    <property type="project" value="TreeGrafter"/>
</dbReference>
<evidence type="ECO:0000256" key="6">
    <source>
        <dbReference type="ARBA" id="ARBA00023163"/>
    </source>
</evidence>
<protein>
    <recommendedName>
        <fullName evidence="10">Nuclear receptor domain-containing protein</fullName>
    </recommendedName>
</protein>
<evidence type="ECO:0000313" key="11">
    <source>
        <dbReference type="EMBL" id="CAD7641198.1"/>
    </source>
</evidence>
<dbReference type="GO" id="GO:0004879">
    <property type="term" value="F:nuclear receptor activity"/>
    <property type="evidence" value="ECO:0007669"/>
    <property type="project" value="TreeGrafter"/>
</dbReference>
<feature type="region of interest" description="Disordered" evidence="9">
    <location>
        <begin position="373"/>
        <end position="400"/>
    </location>
</feature>
<dbReference type="PANTHER" id="PTHR24082:SF283">
    <property type="entry name" value="NUCLEAR HORMONE RECEPTOR HR96"/>
    <property type="match status" value="1"/>
</dbReference>
<dbReference type="Gene3D" id="3.30.50.10">
    <property type="entry name" value="Erythroid Transcription Factor GATA-1, subunit A"/>
    <property type="match status" value="2"/>
</dbReference>
<dbReference type="SUPFAM" id="SSF48508">
    <property type="entry name" value="Nuclear receptor ligand-binding domain"/>
    <property type="match status" value="2"/>
</dbReference>
<keyword evidence="3" id="KW-0862">Zinc</keyword>
<dbReference type="Proteomes" id="UP000728032">
    <property type="component" value="Unassembled WGS sequence"/>
</dbReference>
<dbReference type="SMART" id="SM00399">
    <property type="entry name" value="ZnF_C4"/>
    <property type="match status" value="2"/>
</dbReference>
<dbReference type="SUPFAM" id="SSF57716">
    <property type="entry name" value="Glucocorticoid receptor-like (DNA-binding domain)"/>
    <property type="match status" value="2"/>
</dbReference>
<proteinExistence type="predicted"/>
<dbReference type="GO" id="GO:0045944">
    <property type="term" value="P:positive regulation of transcription by RNA polymerase II"/>
    <property type="evidence" value="ECO:0007669"/>
    <property type="project" value="TreeGrafter"/>
</dbReference>
<evidence type="ECO:0000256" key="8">
    <source>
        <dbReference type="ARBA" id="ARBA00023242"/>
    </source>
</evidence>
<accession>A0A7R9LGB6</accession>
<feature type="domain" description="Nuclear receptor" evidence="10">
    <location>
        <begin position="8"/>
        <end position="83"/>
    </location>
</feature>
<keyword evidence="5" id="KW-0238">DNA-binding</keyword>
<dbReference type="InterPro" id="IPR050234">
    <property type="entry name" value="Nuclear_hormone_rcpt_NR1"/>
</dbReference>
<dbReference type="PANTHER" id="PTHR24082">
    <property type="entry name" value="NUCLEAR HORMONE RECEPTOR"/>
    <property type="match status" value="1"/>
</dbReference>
<evidence type="ECO:0000256" key="9">
    <source>
        <dbReference type="SAM" id="MobiDB-lite"/>
    </source>
</evidence>
<dbReference type="OrthoDB" id="6355676at2759"/>
<evidence type="ECO:0000256" key="5">
    <source>
        <dbReference type="ARBA" id="ARBA00023125"/>
    </source>
</evidence>
<feature type="compositionally biased region" description="Basic and acidic residues" evidence="9">
    <location>
        <begin position="373"/>
        <end position="389"/>
    </location>
</feature>
<evidence type="ECO:0000313" key="12">
    <source>
        <dbReference type="Proteomes" id="UP000728032"/>
    </source>
</evidence>
<keyword evidence="12" id="KW-1185">Reference proteome</keyword>
<dbReference type="EMBL" id="CAJPVJ010000789">
    <property type="protein sequence ID" value="CAG2163398.1"/>
    <property type="molecule type" value="Genomic_DNA"/>
</dbReference>
<dbReference type="PRINTS" id="PR00047">
    <property type="entry name" value="STROIDFINGER"/>
</dbReference>
<dbReference type="Pfam" id="PF00105">
    <property type="entry name" value="zf-C4"/>
    <property type="match status" value="2"/>
</dbReference>
<dbReference type="GO" id="GO:0008270">
    <property type="term" value="F:zinc ion binding"/>
    <property type="evidence" value="ECO:0007669"/>
    <property type="project" value="UniProtKB-KW"/>
</dbReference>
<keyword evidence="2" id="KW-0863">Zinc-finger</keyword>
<dbReference type="Gene3D" id="1.10.565.10">
    <property type="entry name" value="Retinoid X Receptor"/>
    <property type="match status" value="1"/>
</dbReference>
<dbReference type="PROSITE" id="PS00031">
    <property type="entry name" value="NUCLEAR_REC_DBD_1"/>
    <property type="match status" value="1"/>
</dbReference>
<feature type="domain" description="Nuclear receptor" evidence="10">
    <location>
        <begin position="283"/>
        <end position="360"/>
    </location>
</feature>
<evidence type="ECO:0000256" key="3">
    <source>
        <dbReference type="ARBA" id="ARBA00022833"/>
    </source>
</evidence>
<reference evidence="11" key="1">
    <citation type="submission" date="2020-11" db="EMBL/GenBank/DDBJ databases">
        <authorList>
            <person name="Tran Van P."/>
        </authorList>
    </citation>
    <scope>NUCLEOTIDE SEQUENCE</scope>
</reference>
<keyword evidence="6" id="KW-0804">Transcription</keyword>
<evidence type="ECO:0000256" key="7">
    <source>
        <dbReference type="ARBA" id="ARBA00023170"/>
    </source>
</evidence>
<dbReference type="InterPro" id="IPR013088">
    <property type="entry name" value="Znf_NHR/GATA"/>
</dbReference>
<gene>
    <name evidence="11" type="ORF">ONB1V03_LOCUS2974</name>
</gene>
<dbReference type="InterPro" id="IPR001628">
    <property type="entry name" value="Znf_hrmn_rcpt"/>
</dbReference>
<keyword evidence="1" id="KW-0479">Metal-binding</keyword>
<keyword evidence="8" id="KW-0539">Nucleus</keyword>
<dbReference type="GO" id="GO:0030154">
    <property type="term" value="P:cell differentiation"/>
    <property type="evidence" value="ECO:0007669"/>
    <property type="project" value="TreeGrafter"/>
</dbReference>
<dbReference type="InterPro" id="IPR035500">
    <property type="entry name" value="NHR-like_dom_sf"/>
</dbReference>
<organism evidence="11">
    <name type="scientific">Oppiella nova</name>
    <dbReference type="NCBI Taxonomy" id="334625"/>
    <lineage>
        <taxon>Eukaryota</taxon>
        <taxon>Metazoa</taxon>
        <taxon>Ecdysozoa</taxon>
        <taxon>Arthropoda</taxon>
        <taxon>Chelicerata</taxon>
        <taxon>Arachnida</taxon>
        <taxon>Acari</taxon>
        <taxon>Acariformes</taxon>
        <taxon>Sarcoptiformes</taxon>
        <taxon>Oribatida</taxon>
        <taxon>Brachypylina</taxon>
        <taxon>Oppioidea</taxon>
        <taxon>Oppiidae</taxon>
        <taxon>Oppiella</taxon>
    </lineage>
</organism>
<dbReference type="EMBL" id="OC915614">
    <property type="protein sequence ID" value="CAD7641198.1"/>
    <property type="molecule type" value="Genomic_DNA"/>
</dbReference>
<sequence length="624" mass="72797">MTKVKNSPKICGVCGDKALGRNFCAVSCESCKAFFRRNASEYERMRCHFGDNCLIDIESRSNCRKCRLKKCFAIGMRKEWILNDEEKEIRKRKIQDNRQKKCNKIVDKLDDNSSSSQSMVTTDHEVSDNLFEILDNVDINEDKLNSQIKEIENSLSNDSYSNEMSTELQVIPIVRPINNNAFNETESMRFTELMGVLDFIRFPKLTITSQVQDLFDAMKMAVNKFDEICRKSVKGFKRLNAFKTLCKNDQILLLKSNGSQLTALRSMTIYDYQYKQWVVPIDDNNSTLMHLKIPTKGRNFCAVSCESCKAFFRRNATYYHEMACFYEDNCLIDIESRSMCRKCRLAKCFNIGMKKESVLNDEEKEIRKRKIQENRLKKNRSKTIDKLDDNSSSSQPLVTTDHKVSDNSFEILENNNINVDELNPQIRDFENSLSNDSYSNEMSTEQQVIPIVRPINNNAFNETESMRFTELMSVIDFIRFPKLSSTSQIQHLLDAITITVNMFDEVCRKSVKGFKRMNAFKTLCINDQILLLKSNTIQMTCLRTMTIYNTQYKQWVVPMGDNKSDSSKRYLRMRYGCEADSKFARLMQLRNYAKILDNKYITKIKCYYGDNCLIDIELRRMDTQ</sequence>
<keyword evidence="7" id="KW-0675">Receptor</keyword>
<dbReference type="AlphaFoldDB" id="A0A7R9LGB6"/>
<dbReference type="PROSITE" id="PS51030">
    <property type="entry name" value="NUCLEAR_REC_DBD_2"/>
    <property type="match status" value="2"/>
</dbReference>
<name>A0A7R9LGB6_9ACAR</name>
<evidence type="ECO:0000256" key="4">
    <source>
        <dbReference type="ARBA" id="ARBA00023015"/>
    </source>
</evidence>